<proteinExistence type="predicted"/>
<protein>
    <submittedName>
        <fullName evidence="1">Uncharacterized protein</fullName>
    </submittedName>
</protein>
<dbReference type="AlphaFoldDB" id="X1PVH0"/>
<dbReference type="EMBL" id="BARV01032514">
    <property type="protein sequence ID" value="GAI34904.1"/>
    <property type="molecule type" value="Genomic_DNA"/>
</dbReference>
<organism evidence="1">
    <name type="scientific">marine sediment metagenome</name>
    <dbReference type="NCBI Taxonomy" id="412755"/>
    <lineage>
        <taxon>unclassified sequences</taxon>
        <taxon>metagenomes</taxon>
        <taxon>ecological metagenomes</taxon>
    </lineage>
</organism>
<name>X1PVH0_9ZZZZ</name>
<accession>X1PVH0</accession>
<sequence length="150" mass="17121">RPEFALHEVVRLPMERVIDGRPYSLFYARESPRFTPSLPEPVKEIADRVIFIFGEASQETLLEYVYSLEIVKGLELTQPIDFTRALAKPEVGEAFLNAVLEEFKGELTQPLSPEHTKTIQQALEEPTNENIETAKQMLSRQRAAFRLSSS</sequence>
<gene>
    <name evidence="1" type="ORF">S06H3_51256</name>
</gene>
<reference evidence="1" key="1">
    <citation type="journal article" date="2014" name="Front. Microbiol.">
        <title>High frequency of phylogenetically diverse reductive dehalogenase-homologous genes in deep subseafloor sedimentary metagenomes.</title>
        <authorList>
            <person name="Kawai M."/>
            <person name="Futagami T."/>
            <person name="Toyoda A."/>
            <person name="Takaki Y."/>
            <person name="Nishi S."/>
            <person name="Hori S."/>
            <person name="Arai W."/>
            <person name="Tsubouchi T."/>
            <person name="Morono Y."/>
            <person name="Uchiyama I."/>
            <person name="Ito T."/>
            <person name="Fujiyama A."/>
            <person name="Inagaki F."/>
            <person name="Takami H."/>
        </authorList>
    </citation>
    <scope>NUCLEOTIDE SEQUENCE</scope>
    <source>
        <strain evidence="1">Expedition CK06-06</strain>
    </source>
</reference>
<feature type="non-terminal residue" evidence="1">
    <location>
        <position position="1"/>
    </location>
</feature>
<evidence type="ECO:0000313" key="1">
    <source>
        <dbReference type="EMBL" id="GAI34904.1"/>
    </source>
</evidence>
<comment type="caution">
    <text evidence="1">The sequence shown here is derived from an EMBL/GenBank/DDBJ whole genome shotgun (WGS) entry which is preliminary data.</text>
</comment>